<reference evidence="2" key="1">
    <citation type="submission" date="2015-06" db="EMBL/GenBank/DDBJ databases">
        <authorList>
            <person name="Urmite Genomes"/>
        </authorList>
    </citation>
    <scope>NUCLEOTIDE SEQUENCE [LARGE SCALE GENOMIC DNA]</scope>
    <source>
        <strain evidence="2">CSUR P1867</strain>
    </source>
</reference>
<sequence length="107" mass="12364">MPPQAVTLEPMVQGEHSVATIRLPERIGYAHKQQITTFYVFRISAQGTGPLANISEKFGGCVKHLIYELLYYFNCRKQPIICEFHGIRMLSEQIYFTVEKVRSWCLP</sequence>
<accession>A0A0G4Q4T7</accession>
<gene>
    <name evidence="1" type="ORF">BN1804_01234</name>
</gene>
<proteinExistence type="predicted"/>
<evidence type="ECO:0000313" key="1">
    <source>
        <dbReference type="EMBL" id="CRL60982.1"/>
    </source>
</evidence>
<protein>
    <submittedName>
        <fullName evidence="1">Uncharacterized protein</fullName>
    </submittedName>
</protein>
<name>A0A0G4Q4T7_9GAMM</name>
<dbReference type="Proteomes" id="UP000183920">
    <property type="component" value="Unassembled WGS sequence"/>
</dbReference>
<evidence type="ECO:0000313" key="2">
    <source>
        <dbReference type="Proteomes" id="UP000183920"/>
    </source>
</evidence>
<dbReference type="AlphaFoldDB" id="A0A0G4Q4T7"/>
<dbReference type="EMBL" id="CVRY01000002">
    <property type="protein sequence ID" value="CRL60982.1"/>
    <property type="molecule type" value="Genomic_DNA"/>
</dbReference>
<organism evidence="1 2">
    <name type="scientific">Proteus penneri</name>
    <dbReference type="NCBI Taxonomy" id="102862"/>
    <lineage>
        <taxon>Bacteria</taxon>
        <taxon>Pseudomonadati</taxon>
        <taxon>Pseudomonadota</taxon>
        <taxon>Gammaproteobacteria</taxon>
        <taxon>Enterobacterales</taxon>
        <taxon>Morganellaceae</taxon>
        <taxon>Proteus</taxon>
    </lineage>
</organism>